<comment type="caution">
    <text evidence="1">The sequence shown here is derived from an EMBL/GenBank/DDBJ whole genome shotgun (WGS) entry which is preliminary data.</text>
</comment>
<name>A0ABU9LZ62_9BACT</name>
<proteinExistence type="predicted"/>
<gene>
    <name evidence="1" type="ORF">AAFH49_17695</name>
</gene>
<organism evidence="1 2">
    <name type="scientific">Hymenobacter segetis</name>
    <dbReference type="NCBI Taxonomy" id="2025509"/>
    <lineage>
        <taxon>Bacteria</taxon>
        <taxon>Pseudomonadati</taxon>
        <taxon>Bacteroidota</taxon>
        <taxon>Cytophagia</taxon>
        <taxon>Cytophagales</taxon>
        <taxon>Hymenobacteraceae</taxon>
        <taxon>Hymenobacter</taxon>
    </lineage>
</organism>
<evidence type="ECO:0000313" key="2">
    <source>
        <dbReference type="Proteomes" id="UP001479606"/>
    </source>
</evidence>
<dbReference type="Proteomes" id="UP001479606">
    <property type="component" value="Unassembled WGS sequence"/>
</dbReference>
<accession>A0ABU9LZ62</accession>
<protein>
    <submittedName>
        <fullName evidence="1">Uncharacterized protein</fullName>
    </submittedName>
</protein>
<evidence type="ECO:0000313" key="1">
    <source>
        <dbReference type="EMBL" id="MEL5996054.1"/>
    </source>
</evidence>
<keyword evidence="2" id="KW-1185">Reference proteome</keyword>
<reference evidence="1 2" key="1">
    <citation type="journal article" date="2018" name="Arch. Microbiol.">
        <title>Hymenobacter segetis sp. nov., isolated from soil.</title>
        <authorList>
            <person name="Ten L.N."/>
            <person name="Lim S.J."/>
            <person name="Kim B.O."/>
            <person name="Kang I.K."/>
            <person name="Jung H.Y."/>
        </authorList>
    </citation>
    <scope>NUCLEOTIDE SEQUENCE [LARGE SCALE GENOMIC DNA]</scope>
    <source>
        <strain evidence="1 2">S7-3-11</strain>
    </source>
</reference>
<dbReference type="RefSeq" id="WP_342300254.1">
    <property type="nucleotide sequence ID" value="NZ_JBCEVZ010000055.1"/>
</dbReference>
<dbReference type="EMBL" id="JBCEVZ010000055">
    <property type="protein sequence ID" value="MEL5996054.1"/>
    <property type="molecule type" value="Genomic_DNA"/>
</dbReference>
<sequence length="133" mass="15283">MRLIAFRPEYQITAEPSRNRIFYKHFAELAQAQELPEYLSDWRQALDAMKPGFTILSDMTELEIASGPLTKLFEQVQQMLDGRGLRMIATVHAPDVLLAHAETPEEAPSKYPRRNFTDLWEADKYLDELAAEG</sequence>